<gene>
    <name evidence="1" type="ORF">F0U60_30360</name>
</gene>
<evidence type="ECO:0000313" key="1">
    <source>
        <dbReference type="EMBL" id="WNG47967.1"/>
    </source>
</evidence>
<organism evidence="1 2">
    <name type="scientific">Archangium minus</name>
    <dbReference type="NCBI Taxonomy" id="83450"/>
    <lineage>
        <taxon>Bacteria</taxon>
        <taxon>Pseudomonadati</taxon>
        <taxon>Myxococcota</taxon>
        <taxon>Myxococcia</taxon>
        <taxon>Myxococcales</taxon>
        <taxon>Cystobacterineae</taxon>
        <taxon>Archangiaceae</taxon>
        <taxon>Archangium</taxon>
    </lineage>
</organism>
<protein>
    <submittedName>
        <fullName evidence="1">DUF4150 domain-containing protein</fullName>
    </submittedName>
</protein>
<name>A0ABY9WXV5_9BACT</name>
<keyword evidence="2" id="KW-1185">Reference proteome</keyword>
<sequence length="174" mass="17744">MTLTVGVNNLSLAHKGSGGVTTASAPDVCKTPTPGGPVPIPYPNIAFSKDLVDGSVTVKADGEPIALKDSAFSTSTGDEPGSVGGVVSGVNKGKAKFSIYSMDVKVEGRNVARLSDNMTMNGNAPNTVGPELQPLVRAVGSDVVETLCLAFCWCDKGKKGGDLFVEPYGGPTEA</sequence>
<dbReference type="Pfam" id="PF13665">
    <property type="entry name" value="Tox-PAAR-like"/>
    <property type="match status" value="1"/>
</dbReference>
<accession>A0ABY9WXV5</accession>
<reference evidence="1 2" key="1">
    <citation type="submission" date="2019-08" db="EMBL/GenBank/DDBJ databases">
        <title>Archangium and Cystobacter genomes.</title>
        <authorList>
            <person name="Chen I.-C.K."/>
            <person name="Wielgoss S."/>
        </authorList>
    </citation>
    <scope>NUCLEOTIDE SEQUENCE [LARGE SCALE GENOMIC DNA]</scope>
    <source>
        <strain evidence="1 2">Cbm 6</strain>
    </source>
</reference>
<dbReference type="Proteomes" id="UP001611383">
    <property type="component" value="Chromosome"/>
</dbReference>
<proteinExistence type="predicted"/>
<dbReference type="RefSeq" id="WP_395804893.1">
    <property type="nucleotide sequence ID" value="NZ_CP043494.1"/>
</dbReference>
<evidence type="ECO:0000313" key="2">
    <source>
        <dbReference type="Proteomes" id="UP001611383"/>
    </source>
</evidence>
<dbReference type="EMBL" id="CP043494">
    <property type="protein sequence ID" value="WNG47967.1"/>
    <property type="molecule type" value="Genomic_DNA"/>
</dbReference>
<dbReference type="CDD" id="cd14740">
    <property type="entry name" value="PAAR_4"/>
    <property type="match status" value="1"/>
</dbReference>